<dbReference type="SUPFAM" id="SSF55729">
    <property type="entry name" value="Acyl-CoA N-acyltransferases (Nat)"/>
    <property type="match status" value="1"/>
</dbReference>
<name>A0A8D5JY09_9PROT</name>
<dbReference type="Proteomes" id="UP000826722">
    <property type="component" value="Chromosome"/>
</dbReference>
<evidence type="ECO:0000313" key="1">
    <source>
        <dbReference type="EMBL" id="BCM24267.1"/>
    </source>
</evidence>
<dbReference type="EMBL" id="AP024110">
    <property type="protein sequence ID" value="BCM24267.1"/>
    <property type="molecule type" value="Genomic_DNA"/>
</dbReference>
<dbReference type="InterPro" id="IPR016181">
    <property type="entry name" value="Acyl_CoA_acyltransferase"/>
</dbReference>
<evidence type="ECO:0000313" key="2">
    <source>
        <dbReference type="Proteomes" id="UP000826722"/>
    </source>
</evidence>
<dbReference type="KEGG" id="mpau:ZMTM_05260"/>
<dbReference type="Gene3D" id="3.40.630.30">
    <property type="match status" value="1"/>
</dbReference>
<sequence length="215" mass="24017">MISIRQATEDDLAGILQVEQSWPEGGRASEDKFIARLKKFPQGFFLACIPNESGIERIIATVTAMPLHYNPSAMMEFKSWDAVTQNGYIPTFNLNDCNAIYIVSGVIDSEYRGGNIFSPMILSEVALAESLGKRYVLAGAVIPGYKKFYDAITEISAFDYCRRRRGKHLVDPLLSMYEAIGFSVPDESHVIAEYYPDDASRNFAALVVRDLLKPL</sequence>
<dbReference type="AlphaFoldDB" id="A0A8D5JY09"/>
<accession>A0A8D5JY09</accession>
<dbReference type="RefSeq" id="WP_221764813.1">
    <property type="nucleotide sequence ID" value="NZ_AP024110.1"/>
</dbReference>
<reference evidence="1" key="1">
    <citation type="journal article" date="2021" name="Arch. Microbiol.">
        <title>Methyloradius palustris gen. nov., sp. nov., a methanol-oxidizing bacterium isolated from snow.</title>
        <authorList>
            <person name="Miyadera T."/>
            <person name="Kojima H."/>
            <person name="Fukui M."/>
        </authorList>
    </citation>
    <scope>NUCLEOTIDE SEQUENCE</scope>
    <source>
        <strain evidence="1">Zm11</strain>
    </source>
</reference>
<gene>
    <name evidence="1" type="ORF">ZMTM_05260</name>
</gene>
<organism evidence="1 2">
    <name type="scientific">Methyloradius palustris</name>
    <dbReference type="NCBI Taxonomy" id="2778876"/>
    <lineage>
        <taxon>Bacteria</taxon>
        <taxon>Pseudomonadati</taxon>
        <taxon>Pseudomonadota</taxon>
        <taxon>Betaproteobacteria</taxon>
        <taxon>Nitrosomonadales</taxon>
        <taxon>Methylophilaceae</taxon>
        <taxon>Methyloradius</taxon>
    </lineage>
</organism>
<proteinExistence type="predicted"/>
<protein>
    <submittedName>
        <fullName evidence="1">Uncharacterized protein</fullName>
    </submittedName>
</protein>
<keyword evidence="2" id="KW-1185">Reference proteome</keyword>